<evidence type="ECO:0000256" key="1">
    <source>
        <dbReference type="SAM" id="MobiDB-lite"/>
    </source>
</evidence>
<feature type="compositionally biased region" description="Basic and acidic residues" evidence="1">
    <location>
        <begin position="37"/>
        <end position="51"/>
    </location>
</feature>
<organism evidence="2">
    <name type="scientific">Arion vulgaris</name>
    <dbReference type="NCBI Taxonomy" id="1028688"/>
    <lineage>
        <taxon>Eukaryota</taxon>
        <taxon>Metazoa</taxon>
        <taxon>Spiralia</taxon>
        <taxon>Lophotrochozoa</taxon>
        <taxon>Mollusca</taxon>
        <taxon>Gastropoda</taxon>
        <taxon>Heterobranchia</taxon>
        <taxon>Euthyneura</taxon>
        <taxon>Panpulmonata</taxon>
        <taxon>Eupulmonata</taxon>
        <taxon>Stylommatophora</taxon>
        <taxon>Helicina</taxon>
        <taxon>Arionoidea</taxon>
        <taxon>Arionidae</taxon>
        <taxon>Arion</taxon>
    </lineage>
</organism>
<proteinExistence type="predicted"/>
<sequence>FIKLPETKGRPMPSTISEMKQRSTRQRKMKNPVMNKDNQDIVHPKKPSSDV</sequence>
<reference evidence="2" key="1">
    <citation type="submission" date="2014-12" db="EMBL/GenBank/DDBJ databases">
        <title>Insight into the proteome of Arion vulgaris.</title>
        <authorList>
            <person name="Aradska J."/>
            <person name="Bulat T."/>
            <person name="Smidak R."/>
            <person name="Sarate P."/>
            <person name="Gangsoo J."/>
            <person name="Sialana F."/>
            <person name="Bilban M."/>
            <person name="Lubec G."/>
        </authorList>
    </citation>
    <scope>NUCLEOTIDE SEQUENCE</scope>
    <source>
        <tissue evidence="2">Skin</tissue>
    </source>
</reference>
<protein>
    <submittedName>
        <fullName evidence="2">Uncharacterized protein</fullName>
    </submittedName>
</protein>
<gene>
    <name evidence="2" type="primary">ORF60388</name>
</gene>
<accession>A0A0B6ZE69</accession>
<feature type="region of interest" description="Disordered" evidence="1">
    <location>
        <begin position="1"/>
        <end position="51"/>
    </location>
</feature>
<evidence type="ECO:0000313" key="2">
    <source>
        <dbReference type="EMBL" id="CEK66843.1"/>
    </source>
</evidence>
<dbReference type="AlphaFoldDB" id="A0A0B6ZE69"/>
<dbReference type="EMBL" id="HACG01019978">
    <property type="protein sequence ID" value="CEK66843.1"/>
    <property type="molecule type" value="Transcribed_RNA"/>
</dbReference>
<name>A0A0B6ZE69_9EUPU</name>
<feature type="non-terminal residue" evidence="2">
    <location>
        <position position="1"/>
    </location>
</feature>